<dbReference type="OrthoDB" id="573436at2"/>
<evidence type="ECO:0000313" key="4">
    <source>
        <dbReference type="Proteomes" id="UP000285190"/>
    </source>
</evidence>
<name>A0A418X3N2_9BURK</name>
<feature type="signal peptide" evidence="1">
    <location>
        <begin position="1"/>
        <end position="25"/>
    </location>
</feature>
<gene>
    <name evidence="3" type="ORF">D3870_14635</name>
</gene>
<dbReference type="NCBIfam" id="TIGR02595">
    <property type="entry name" value="PEP_CTERM"/>
    <property type="match status" value="1"/>
</dbReference>
<evidence type="ECO:0000313" key="3">
    <source>
        <dbReference type="EMBL" id="RJG07068.1"/>
    </source>
</evidence>
<accession>A0A418X3N2</accession>
<dbReference type="InterPro" id="IPR049804">
    <property type="entry name" value="Choice_anch_L"/>
</dbReference>
<organism evidence="3 4">
    <name type="scientific">Noviherbaspirillum cavernae</name>
    <dbReference type="NCBI Taxonomy" id="2320862"/>
    <lineage>
        <taxon>Bacteria</taxon>
        <taxon>Pseudomonadati</taxon>
        <taxon>Pseudomonadota</taxon>
        <taxon>Betaproteobacteria</taxon>
        <taxon>Burkholderiales</taxon>
        <taxon>Oxalobacteraceae</taxon>
        <taxon>Noviherbaspirillum</taxon>
    </lineage>
</organism>
<feature type="chain" id="PRO_5019230235" evidence="1">
    <location>
        <begin position="26"/>
        <end position="252"/>
    </location>
</feature>
<protein>
    <submittedName>
        <fullName evidence="3">PEP-CTERM sorting domain-containing protein</fullName>
    </submittedName>
</protein>
<dbReference type="NCBIfam" id="NF038133">
    <property type="entry name" value="choice_anch_L"/>
    <property type="match status" value="1"/>
</dbReference>
<dbReference type="InterPro" id="IPR013424">
    <property type="entry name" value="Ice-binding_C"/>
</dbReference>
<evidence type="ECO:0000259" key="2">
    <source>
        <dbReference type="Pfam" id="PF07589"/>
    </source>
</evidence>
<sequence>MASILALTTASASAMVVTSSTDATALATALGGSGVTISNATFSSLASSTAAGTFTGAADAIGFDKGVLLTTGTVNCAPGPNSQSGCGIAGGDTTSLKFKFTSSTGNLFFKYVFASEEYNEYVNQFNDMFELRLNGVNIAKLPGSGDDVSINNVNLNKNSAYFRNNATGASIPSLHLDTQYDGLTTVLTAFATGLSGTNEFEFLIKDQGDSEWDSGVFIQAGTFASTDVPEPGSLALLGLGLAGLVARRRKKA</sequence>
<dbReference type="AlphaFoldDB" id="A0A418X3N2"/>
<reference evidence="3 4" key="1">
    <citation type="submission" date="2018-09" db="EMBL/GenBank/DDBJ databases">
        <authorList>
            <person name="Zhu H."/>
        </authorList>
    </citation>
    <scope>NUCLEOTIDE SEQUENCE [LARGE SCALE GENOMIC DNA]</scope>
    <source>
        <strain evidence="3 4">K2R10-39</strain>
    </source>
</reference>
<dbReference type="EMBL" id="QYUN01000002">
    <property type="protein sequence ID" value="RJG07068.1"/>
    <property type="molecule type" value="Genomic_DNA"/>
</dbReference>
<keyword evidence="4" id="KW-1185">Reference proteome</keyword>
<dbReference type="InterPro" id="IPR017756">
    <property type="entry name" value="TM_Gly-Cys-Arg_CS"/>
</dbReference>
<comment type="caution">
    <text evidence="3">The sequence shown here is derived from an EMBL/GenBank/DDBJ whole genome shotgun (WGS) entry which is preliminary data.</text>
</comment>
<evidence type="ECO:0000256" key="1">
    <source>
        <dbReference type="SAM" id="SignalP"/>
    </source>
</evidence>
<feature type="domain" description="Ice-binding protein C-terminal" evidence="2">
    <location>
        <begin position="227"/>
        <end position="249"/>
    </location>
</feature>
<keyword evidence="1" id="KW-0732">Signal</keyword>
<proteinExistence type="predicted"/>
<dbReference type="NCBIfam" id="TIGR03382">
    <property type="entry name" value="GC_trans_RRR"/>
    <property type="match status" value="1"/>
</dbReference>
<dbReference type="Proteomes" id="UP000285190">
    <property type="component" value="Unassembled WGS sequence"/>
</dbReference>
<dbReference type="Pfam" id="PF07589">
    <property type="entry name" value="PEP-CTERM"/>
    <property type="match status" value="1"/>
</dbReference>